<dbReference type="CDD" id="cd01108">
    <property type="entry name" value="HTH_CueR"/>
    <property type="match status" value="1"/>
</dbReference>
<dbReference type="InterPro" id="IPR000551">
    <property type="entry name" value="MerR-type_HTH_dom"/>
</dbReference>
<evidence type="ECO:0000313" key="9">
    <source>
        <dbReference type="Proteomes" id="UP000218899"/>
    </source>
</evidence>
<dbReference type="GO" id="GO:0045893">
    <property type="term" value="P:positive regulation of DNA-templated transcription"/>
    <property type="evidence" value="ECO:0007669"/>
    <property type="project" value="InterPro"/>
</dbReference>
<dbReference type="GO" id="GO:0005507">
    <property type="term" value="F:copper ion binding"/>
    <property type="evidence" value="ECO:0007669"/>
    <property type="project" value="InterPro"/>
</dbReference>
<evidence type="ECO:0000256" key="3">
    <source>
        <dbReference type="ARBA" id="ARBA00023015"/>
    </source>
</evidence>
<name>A0A1B4V8V2_9GAMM</name>
<dbReference type="OrthoDB" id="9808480at2"/>
<dbReference type="Pfam" id="PF00376">
    <property type="entry name" value="MerR"/>
    <property type="match status" value="1"/>
</dbReference>
<proteinExistence type="predicted"/>
<dbReference type="Pfam" id="PF09278">
    <property type="entry name" value="MerR-DNA-bind"/>
    <property type="match status" value="1"/>
</dbReference>
<keyword evidence="4" id="KW-0238">DNA-binding</keyword>
<feature type="domain" description="HTH merR-type" evidence="7">
    <location>
        <begin position="1"/>
        <end position="69"/>
    </location>
</feature>
<dbReference type="SMART" id="SM00422">
    <property type="entry name" value="HTH_MERR"/>
    <property type="match status" value="1"/>
</dbReference>
<comment type="subcellular location">
    <subcellularLocation>
        <location evidence="1">Cytoplasm</location>
    </subcellularLocation>
</comment>
<dbReference type="GO" id="GO:0005737">
    <property type="term" value="C:cytoplasm"/>
    <property type="evidence" value="ECO:0007669"/>
    <property type="project" value="UniProtKB-SubCell"/>
</dbReference>
<dbReference type="RefSeq" id="WP_096462314.1">
    <property type="nucleotide sequence ID" value="NZ_AP014936.1"/>
</dbReference>
<dbReference type="PRINTS" id="PR00040">
    <property type="entry name" value="HTHMERR"/>
</dbReference>
<dbReference type="PROSITE" id="PS00552">
    <property type="entry name" value="HTH_MERR_1"/>
    <property type="match status" value="1"/>
</dbReference>
<dbReference type="PANTHER" id="PTHR30204">
    <property type="entry name" value="REDOX-CYCLING DRUG-SENSING TRANSCRIPTIONAL ACTIVATOR SOXR"/>
    <property type="match status" value="1"/>
</dbReference>
<sequence length="165" mass="18148">MNIGTAARASGVSAKMIRYYEDIGVISPASRRTNGYRSYTESDVHTLRFVKRARGLGFPVEQIRRLVALWRDPRRSSGEVKRIALAHIAELEHKIAELQSIAQALQHLAGHCRGDHRPDCPIIDGLVEPERCHAPSGGREPAGRKTARPKKAGRSNAPAKTRVAA</sequence>
<reference evidence="8 9" key="1">
    <citation type="submission" date="2015-08" db="EMBL/GenBank/DDBJ databases">
        <title>Complete genome sequence of Sulfurifustis variabilis.</title>
        <authorList>
            <person name="Miura A."/>
            <person name="Kojima H."/>
            <person name="Fukui M."/>
        </authorList>
    </citation>
    <scope>NUCLEOTIDE SEQUENCE [LARGE SCALE GENOMIC DNA]</scope>
    <source>
        <strain evidence="9">skN76</strain>
    </source>
</reference>
<dbReference type="PROSITE" id="PS50937">
    <property type="entry name" value="HTH_MERR_2"/>
    <property type="match status" value="1"/>
</dbReference>
<dbReference type="SUPFAM" id="SSF46955">
    <property type="entry name" value="Putative DNA-binding domain"/>
    <property type="match status" value="1"/>
</dbReference>
<dbReference type="InterPro" id="IPR047057">
    <property type="entry name" value="MerR_fam"/>
</dbReference>
<keyword evidence="5" id="KW-0804">Transcription</keyword>
<dbReference type="PANTHER" id="PTHR30204:SF94">
    <property type="entry name" value="HEAVY METAL-DEPENDENT TRANSCRIPTIONAL REGULATOR HI_0293-RELATED"/>
    <property type="match status" value="1"/>
</dbReference>
<dbReference type="GO" id="GO:0003677">
    <property type="term" value="F:DNA binding"/>
    <property type="evidence" value="ECO:0007669"/>
    <property type="project" value="UniProtKB-KW"/>
</dbReference>
<organism evidence="8 9">
    <name type="scientific">Sulfurifustis variabilis</name>
    <dbReference type="NCBI Taxonomy" id="1675686"/>
    <lineage>
        <taxon>Bacteria</taxon>
        <taxon>Pseudomonadati</taxon>
        <taxon>Pseudomonadota</taxon>
        <taxon>Gammaproteobacteria</taxon>
        <taxon>Acidiferrobacterales</taxon>
        <taxon>Acidiferrobacteraceae</taxon>
        <taxon>Sulfurifustis</taxon>
    </lineage>
</organism>
<dbReference type="NCBIfam" id="TIGR02044">
    <property type="entry name" value="CueR"/>
    <property type="match status" value="1"/>
</dbReference>
<evidence type="ECO:0000256" key="1">
    <source>
        <dbReference type="ARBA" id="ARBA00004496"/>
    </source>
</evidence>
<dbReference type="InterPro" id="IPR015358">
    <property type="entry name" value="Tscrpt_reg_MerR_DNA-bd"/>
</dbReference>
<dbReference type="Gene3D" id="1.10.1660.10">
    <property type="match status" value="1"/>
</dbReference>
<accession>A0A1B4V8V2</accession>
<evidence type="ECO:0000313" key="8">
    <source>
        <dbReference type="EMBL" id="BAU49969.1"/>
    </source>
</evidence>
<evidence type="ECO:0000256" key="5">
    <source>
        <dbReference type="ARBA" id="ARBA00023163"/>
    </source>
</evidence>
<gene>
    <name evidence="8" type="ORF">SVA_3433</name>
</gene>
<protein>
    <submittedName>
        <fullName evidence="8">MerR family transcriptional regulator</fullName>
    </submittedName>
</protein>
<keyword evidence="3" id="KW-0805">Transcription regulation</keyword>
<dbReference type="KEGG" id="sva:SVA_3433"/>
<dbReference type="EMBL" id="AP014936">
    <property type="protein sequence ID" value="BAU49969.1"/>
    <property type="molecule type" value="Genomic_DNA"/>
</dbReference>
<evidence type="ECO:0000259" key="7">
    <source>
        <dbReference type="PROSITE" id="PS50937"/>
    </source>
</evidence>
<evidence type="ECO:0000256" key="4">
    <source>
        <dbReference type="ARBA" id="ARBA00023125"/>
    </source>
</evidence>
<dbReference type="GO" id="GO:0003700">
    <property type="term" value="F:DNA-binding transcription factor activity"/>
    <property type="evidence" value="ECO:0007669"/>
    <property type="project" value="InterPro"/>
</dbReference>
<evidence type="ECO:0000256" key="6">
    <source>
        <dbReference type="SAM" id="MobiDB-lite"/>
    </source>
</evidence>
<feature type="region of interest" description="Disordered" evidence="6">
    <location>
        <begin position="130"/>
        <end position="165"/>
    </location>
</feature>
<dbReference type="InterPro" id="IPR009061">
    <property type="entry name" value="DNA-bd_dom_put_sf"/>
</dbReference>
<evidence type="ECO:0000256" key="2">
    <source>
        <dbReference type="ARBA" id="ARBA00022490"/>
    </source>
</evidence>
<dbReference type="InterPro" id="IPR011789">
    <property type="entry name" value="CueR"/>
</dbReference>
<dbReference type="AlphaFoldDB" id="A0A1B4V8V2"/>
<keyword evidence="9" id="KW-1185">Reference proteome</keyword>
<keyword evidence="2" id="KW-0963">Cytoplasm</keyword>
<dbReference type="Proteomes" id="UP000218899">
    <property type="component" value="Chromosome"/>
</dbReference>